<feature type="transmembrane region" description="Helical" evidence="6">
    <location>
        <begin position="161"/>
        <end position="182"/>
    </location>
</feature>
<evidence type="ECO:0000256" key="3">
    <source>
        <dbReference type="ARBA" id="ARBA00022692"/>
    </source>
</evidence>
<reference evidence="7" key="1">
    <citation type="journal article" date="2021" name="Mol. Ecol. Resour.">
        <title>Apolygus lucorum genome provides insights into omnivorousness and mesophyll feeding.</title>
        <authorList>
            <person name="Liu Y."/>
            <person name="Liu H."/>
            <person name="Wang H."/>
            <person name="Huang T."/>
            <person name="Liu B."/>
            <person name="Yang B."/>
            <person name="Yin L."/>
            <person name="Li B."/>
            <person name="Zhang Y."/>
            <person name="Zhang S."/>
            <person name="Jiang F."/>
            <person name="Zhang X."/>
            <person name="Ren Y."/>
            <person name="Wang B."/>
            <person name="Wang S."/>
            <person name="Lu Y."/>
            <person name="Wu K."/>
            <person name="Fan W."/>
            <person name="Wang G."/>
        </authorList>
    </citation>
    <scope>NUCLEOTIDE SEQUENCE</scope>
    <source>
        <strain evidence="7">12Hb</strain>
    </source>
</reference>
<evidence type="ECO:0000313" key="7">
    <source>
        <dbReference type="EMBL" id="KAF6201111.1"/>
    </source>
</evidence>
<feature type="transmembrane region" description="Helical" evidence="6">
    <location>
        <begin position="51"/>
        <end position="74"/>
    </location>
</feature>
<organism evidence="7 8">
    <name type="scientific">Apolygus lucorum</name>
    <name type="common">Small green plant bug</name>
    <name type="synonym">Lygocoris lucorum</name>
    <dbReference type="NCBI Taxonomy" id="248454"/>
    <lineage>
        <taxon>Eukaryota</taxon>
        <taxon>Metazoa</taxon>
        <taxon>Ecdysozoa</taxon>
        <taxon>Arthropoda</taxon>
        <taxon>Hexapoda</taxon>
        <taxon>Insecta</taxon>
        <taxon>Pterygota</taxon>
        <taxon>Neoptera</taxon>
        <taxon>Paraneoptera</taxon>
        <taxon>Hemiptera</taxon>
        <taxon>Heteroptera</taxon>
        <taxon>Panheteroptera</taxon>
        <taxon>Cimicomorpha</taxon>
        <taxon>Miridae</taxon>
        <taxon>Mirini</taxon>
        <taxon>Apolygus</taxon>
    </lineage>
</organism>
<evidence type="ECO:0000256" key="5">
    <source>
        <dbReference type="ARBA" id="ARBA00023136"/>
    </source>
</evidence>
<accession>A0A8S9WYE4</accession>
<evidence type="ECO:0000256" key="2">
    <source>
        <dbReference type="ARBA" id="ARBA00022475"/>
    </source>
</evidence>
<protein>
    <recommendedName>
        <fullName evidence="9">Gustatory receptor</fullName>
    </recommendedName>
</protein>
<dbReference type="AlphaFoldDB" id="A0A8S9WYE4"/>
<keyword evidence="2" id="KW-1003">Cell membrane</keyword>
<keyword evidence="5 6" id="KW-0472">Membrane</keyword>
<proteinExistence type="predicted"/>
<evidence type="ECO:0008006" key="9">
    <source>
        <dbReference type="Google" id="ProtNLM"/>
    </source>
</evidence>
<keyword evidence="3 6" id="KW-0812">Transmembrane</keyword>
<evidence type="ECO:0000256" key="1">
    <source>
        <dbReference type="ARBA" id="ARBA00004651"/>
    </source>
</evidence>
<dbReference type="Proteomes" id="UP000466442">
    <property type="component" value="Unassembled WGS sequence"/>
</dbReference>
<dbReference type="EMBL" id="WIXP02000013">
    <property type="protein sequence ID" value="KAF6201111.1"/>
    <property type="molecule type" value="Genomic_DNA"/>
</dbReference>
<comment type="subcellular location">
    <subcellularLocation>
        <location evidence="1">Cell membrane</location>
        <topology evidence="1">Multi-pass membrane protein</topology>
    </subcellularLocation>
</comment>
<feature type="transmembrane region" description="Helical" evidence="6">
    <location>
        <begin position="86"/>
        <end position="107"/>
    </location>
</feature>
<name>A0A8S9WYE4_APOLU</name>
<dbReference type="Pfam" id="PF08395">
    <property type="entry name" value="7tm_7"/>
    <property type="match status" value="1"/>
</dbReference>
<gene>
    <name evidence="7" type="ORF">GE061_005558</name>
</gene>
<evidence type="ECO:0000256" key="6">
    <source>
        <dbReference type="SAM" id="Phobius"/>
    </source>
</evidence>
<keyword evidence="8" id="KW-1185">Reference proteome</keyword>
<dbReference type="GO" id="GO:0005886">
    <property type="term" value="C:plasma membrane"/>
    <property type="evidence" value="ECO:0007669"/>
    <property type="project" value="UniProtKB-SubCell"/>
</dbReference>
<dbReference type="InterPro" id="IPR013604">
    <property type="entry name" value="7TM_chemorcpt"/>
</dbReference>
<keyword evidence="4 6" id="KW-1133">Transmembrane helix</keyword>
<comment type="caution">
    <text evidence="7">The sequence shown here is derived from an EMBL/GenBank/DDBJ whole genome shotgun (WGS) entry which is preliminary data.</text>
</comment>
<evidence type="ECO:0000256" key="4">
    <source>
        <dbReference type="ARBA" id="ARBA00022989"/>
    </source>
</evidence>
<evidence type="ECO:0000313" key="8">
    <source>
        <dbReference type="Proteomes" id="UP000466442"/>
    </source>
</evidence>
<dbReference type="GO" id="GO:0050909">
    <property type="term" value="P:sensory perception of taste"/>
    <property type="evidence" value="ECO:0007669"/>
    <property type="project" value="InterPro"/>
</dbReference>
<dbReference type="OrthoDB" id="6774919at2759"/>
<sequence>MLEEELGTLSGILLEATRNKGRRLQIFLFSDVHYLLSTTAEELNDCFYQSYFLIICGSVWSTTSTISSTAYNLIATEDYYEAALQFMYLVFWSSIIFVTVMPCSSAVNNSKKFNYELSLHIIQGYHSMELHSGDREKLQLHVDFDFTVCFSCGFFQLDRTLIYSIIGNVSSFAVILVQVAIIQ</sequence>